<feature type="transmembrane region" description="Helical" evidence="7">
    <location>
        <begin position="96"/>
        <end position="113"/>
    </location>
</feature>
<dbReference type="RefSeq" id="WP_253478067.1">
    <property type="nucleotide sequence ID" value="NZ_JALJXV010000005.1"/>
</dbReference>
<sequence length="264" mass="29080">MLTYPDIDPVAISLGPVAIHWYGLMYLFGFIAGWWLGWVRAARPDTPLQPPQVADLLFYVAFGIIAGGRLGYILFYDTANVLADPLRLIRVWEGGMSFHGGLIGVLIGCWLYARKLGIGFMQLMDFVAPLVPVGLGLGRIGNFINGELWGKPTEVAWGMVYPPLGEVARHPSQLYQFLLEGVVLFTVLWLYSAKPRPTMAVSGLFLALYGTFRFIVEFVRLPDAHIGYLAFGWVTMGQVLSLPMILLGLILLAVAYRGAASAKV</sequence>
<dbReference type="GO" id="GO:0008961">
    <property type="term" value="F:phosphatidylglycerol-prolipoprotein diacylglyceryl transferase activity"/>
    <property type="evidence" value="ECO:0007669"/>
    <property type="project" value="UniProtKB-UniRule"/>
</dbReference>
<dbReference type="Pfam" id="PF01790">
    <property type="entry name" value="LGT"/>
    <property type="match status" value="1"/>
</dbReference>
<keyword evidence="5 7" id="KW-1133">Transmembrane helix</keyword>
<evidence type="ECO:0000313" key="9">
    <source>
        <dbReference type="Proteomes" id="UP001205843"/>
    </source>
</evidence>
<keyword evidence="3 7" id="KW-0808">Transferase</keyword>
<dbReference type="Proteomes" id="UP001205843">
    <property type="component" value="Unassembled WGS sequence"/>
</dbReference>
<feature type="transmembrane region" description="Helical" evidence="7">
    <location>
        <begin position="198"/>
        <end position="216"/>
    </location>
</feature>
<dbReference type="PANTHER" id="PTHR30589">
    <property type="entry name" value="PROLIPOPROTEIN DIACYLGLYCERYL TRANSFERASE"/>
    <property type="match status" value="1"/>
</dbReference>
<feature type="transmembrane region" description="Helical" evidence="7">
    <location>
        <begin position="19"/>
        <end position="36"/>
    </location>
</feature>
<evidence type="ECO:0000313" key="8">
    <source>
        <dbReference type="EMBL" id="MCP1675110.1"/>
    </source>
</evidence>
<evidence type="ECO:0000256" key="5">
    <source>
        <dbReference type="ARBA" id="ARBA00022989"/>
    </source>
</evidence>
<comment type="function">
    <text evidence="7">Catalyzes the transfer of the diacylglyceryl group from phosphatidylglycerol to the sulfhydryl group of the N-terminal cysteine of a prolipoprotein, the first step in the formation of mature lipoproteins.</text>
</comment>
<name>A0AAE3KB40_9GAMM</name>
<dbReference type="EC" id="2.5.1.145" evidence="7"/>
<comment type="similarity">
    <text evidence="1 7">Belongs to the Lgt family.</text>
</comment>
<protein>
    <recommendedName>
        <fullName evidence="7">Phosphatidylglycerol--prolipoprotein diacylglyceryl transferase</fullName>
        <ecNumber evidence="7">2.5.1.145</ecNumber>
    </recommendedName>
</protein>
<reference evidence="8" key="1">
    <citation type="submission" date="2022-03" db="EMBL/GenBank/DDBJ databases">
        <title>Genomic Encyclopedia of Type Strains, Phase III (KMG-III): the genomes of soil and plant-associated and newly described type strains.</title>
        <authorList>
            <person name="Whitman W."/>
        </authorList>
    </citation>
    <scope>NUCLEOTIDE SEQUENCE</scope>
    <source>
        <strain evidence="8">ANL 6-2</strain>
    </source>
</reference>
<accession>A0AAE3KB40</accession>
<comment type="catalytic activity">
    <reaction evidence="7">
        <text>L-cysteinyl-[prolipoprotein] + a 1,2-diacyl-sn-glycero-3-phospho-(1'-sn-glycerol) = an S-1,2-diacyl-sn-glyceryl-L-cysteinyl-[prolipoprotein] + sn-glycerol 1-phosphate + H(+)</text>
        <dbReference type="Rhea" id="RHEA:56712"/>
        <dbReference type="Rhea" id="RHEA-COMP:14679"/>
        <dbReference type="Rhea" id="RHEA-COMP:14680"/>
        <dbReference type="ChEBI" id="CHEBI:15378"/>
        <dbReference type="ChEBI" id="CHEBI:29950"/>
        <dbReference type="ChEBI" id="CHEBI:57685"/>
        <dbReference type="ChEBI" id="CHEBI:64716"/>
        <dbReference type="ChEBI" id="CHEBI:140658"/>
        <dbReference type="EC" id="2.5.1.145"/>
    </reaction>
</comment>
<dbReference type="PROSITE" id="PS01311">
    <property type="entry name" value="LGT"/>
    <property type="match status" value="1"/>
</dbReference>
<feature type="transmembrane region" description="Helical" evidence="7">
    <location>
        <begin position="125"/>
        <end position="144"/>
    </location>
</feature>
<evidence type="ECO:0000256" key="3">
    <source>
        <dbReference type="ARBA" id="ARBA00022679"/>
    </source>
</evidence>
<dbReference type="HAMAP" id="MF_01147">
    <property type="entry name" value="Lgt"/>
    <property type="match status" value="1"/>
</dbReference>
<gene>
    <name evidence="7" type="primary">lgt</name>
    <name evidence="8" type="ORF">J2T57_002258</name>
</gene>
<evidence type="ECO:0000256" key="2">
    <source>
        <dbReference type="ARBA" id="ARBA00022475"/>
    </source>
</evidence>
<feature type="binding site" evidence="7">
    <location>
        <position position="139"/>
    </location>
    <ligand>
        <name>a 1,2-diacyl-sn-glycero-3-phospho-(1'-sn-glycerol)</name>
        <dbReference type="ChEBI" id="CHEBI:64716"/>
    </ligand>
</feature>
<keyword evidence="6 7" id="KW-0472">Membrane</keyword>
<evidence type="ECO:0000256" key="4">
    <source>
        <dbReference type="ARBA" id="ARBA00022692"/>
    </source>
</evidence>
<dbReference type="AlphaFoldDB" id="A0AAE3KB40"/>
<feature type="transmembrane region" description="Helical" evidence="7">
    <location>
        <begin position="56"/>
        <end position="76"/>
    </location>
</feature>
<comment type="pathway">
    <text evidence="7">Protein modification; lipoprotein biosynthesis (diacylglyceryl transfer).</text>
</comment>
<evidence type="ECO:0000256" key="7">
    <source>
        <dbReference type="HAMAP-Rule" id="MF_01147"/>
    </source>
</evidence>
<evidence type="ECO:0000256" key="1">
    <source>
        <dbReference type="ARBA" id="ARBA00007150"/>
    </source>
</evidence>
<dbReference type="NCBIfam" id="TIGR00544">
    <property type="entry name" value="lgt"/>
    <property type="match status" value="1"/>
</dbReference>
<comment type="caution">
    <text evidence="8">The sequence shown here is derived from an EMBL/GenBank/DDBJ whole genome shotgun (WGS) entry which is preliminary data.</text>
</comment>
<feature type="transmembrane region" description="Helical" evidence="7">
    <location>
        <begin position="228"/>
        <end position="256"/>
    </location>
</feature>
<evidence type="ECO:0000256" key="6">
    <source>
        <dbReference type="ARBA" id="ARBA00023136"/>
    </source>
</evidence>
<feature type="transmembrane region" description="Helical" evidence="7">
    <location>
        <begin position="174"/>
        <end position="191"/>
    </location>
</feature>
<proteinExistence type="inferred from homology"/>
<keyword evidence="2 7" id="KW-1003">Cell membrane</keyword>
<organism evidence="8 9">
    <name type="scientific">Natronocella acetinitrilica</name>
    <dbReference type="NCBI Taxonomy" id="414046"/>
    <lineage>
        <taxon>Bacteria</taxon>
        <taxon>Pseudomonadati</taxon>
        <taxon>Pseudomonadota</taxon>
        <taxon>Gammaproteobacteria</taxon>
        <taxon>Chromatiales</taxon>
        <taxon>Ectothiorhodospiraceae</taxon>
        <taxon>Natronocella</taxon>
    </lineage>
</organism>
<dbReference type="GO" id="GO:0042158">
    <property type="term" value="P:lipoprotein biosynthetic process"/>
    <property type="evidence" value="ECO:0007669"/>
    <property type="project" value="UniProtKB-UniRule"/>
</dbReference>
<comment type="subcellular location">
    <subcellularLocation>
        <location evidence="7">Cell membrane</location>
        <topology evidence="7">Multi-pass membrane protein</topology>
    </subcellularLocation>
</comment>
<keyword evidence="4 7" id="KW-0812">Transmembrane</keyword>
<dbReference type="GO" id="GO:0005886">
    <property type="term" value="C:plasma membrane"/>
    <property type="evidence" value="ECO:0007669"/>
    <property type="project" value="UniProtKB-SubCell"/>
</dbReference>
<dbReference type="EMBL" id="JALJXV010000005">
    <property type="protein sequence ID" value="MCP1675110.1"/>
    <property type="molecule type" value="Genomic_DNA"/>
</dbReference>
<dbReference type="PANTHER" id="PTHR30589:SF0">
    <property type="entry name" value="PHOSPHATIDYLGLYCEROL--PROLIPOPROTEIN DIACYLGLYCERYL TRANSFERASE"/>
    <property type="match status" value="1"/>
</dbReference>
<dbReference type="InterPro" id="IPR001640">
    <property type="entry name" value="Lgt"/>
</dbReference>
<keyword evidence="9" id="KW-1185">Reference proteome</keyword>